<dbReference type="InterPro" id="IPR001647">
    <property type="entry name" value="HTH_TetR"/>
</dbReference>
<dbReference type="GO" id="GO:0045892">
    <property type="term" value="P:negative regulation of DNA-templated transcription"/>
    <property type="evidence" value="ECO:0007669"/>
    <property type="project" value="UniProtKB-ARBA"/>
</dbReference>
<evidence type="ECO:0000256" key="3">
    <source>
        <dbReference type="ARBA" id="ARBA00023163"/>
    </source>
</evidence>
<evidence type="ECO:0000256" key="4">
    <source>
        <dbReference type="PROSITE-ProRule" id="PRU00335"/>
    </source>
</evidence>
<dbReference type="EMBL" id="VIRS01000014">
    <property type="protein sequence ID" value="TQS43238.1"/>
    <property type="molecule type" value="Genomic_DNA"/>
</dbReference>
<reference evidence="7 8" key="1">
    <citation type="submission" date="2019-07" db="EMBL/GenBank/DDBJ databases">
        <title>Cryptosporangium phraense sp. nov., isolated from plant litter.</title>
        <authorList>
            <person name="Suriyachadkun C."/>
        </authorList>
    </citation>
    <scope>NUCLEOTIDE SEQUENCE [LARGE SCALE GENOMIC DNA]</scope>
    <source>
        <strain evidence="7 8">A-T 5661</strain>
    </source>
</reference>
<keyword evidence="2 4" id="KW-0238">DNA-binding</keyword>
<comment type="caution">
    <text evidence="7">The sequence shown here is derived from an EMBL/GenBank/DDBJ whole genome shotgun (WGS) entry which is preliminary data.</text>
</comment>
<dbReference type="InParanoid" id="A0A545APJ0"/>
<keyword evidence="8" id="KW-1185">Reference proteome</keyword>
<name>A0A545APJ0_9ACTN</name>
<dbReference type="FunFam" id="1.10.10.60:FF:000141">
    <property type="entry name" value="TetR family transcriptional regulator"/>
    <property type="match status" value="1"/>
</dbReference>
<dbReference type="InterPro" id="IPR009057">
    <property type="entry name" value="Homeodomain-like_sf"/>
</dbReference>
<keyword evidence="1" id="KW-0805">Transcription regulation</keyword>
<dbReference type="Pfam" id="PF00440">
    <property type="entry name" value="TetR_N"/>
    <property type="match status" value="1"/>
</dbReference>
<feature type="region of interest" description="Disordered" evidence="5">
    <location>
        <begin position="1"/>
        <end position="33"/>
    </location>
</feature>
<dbReference type="Gene3D" id="1.10.357.10">
    <property type="entry name" value="Tetracycline Repressor, domain 2"/>
    <property type="match status" value="1"/>
</dbReference>
<dbReference type="PANTHER" id="PTHR30055">
    <property type="entry name" value="HTH-TYPE TRANSCRIPTIONAL REGULATOR RUTR"/>
    <property type="match status" value="1"/>
</dbReference>
<evidence type="ECO:0000256" key="5">
    <source>
        <dbReference type="SAM" id="MobiDB-lite"/>
    </source>
</evidence>
<dbReference type="PRINTS" id="PR00455">
    <property type="entry name" value="HTHTETR"/>
</dbReference>
<dbReference type="Proteomes" id="UP000317982">
    <property type="component" value="Unassembled WGS sequence"/>
</dbReference>
<feature type="domain" description="HTH tetR-type" evidence="6">
    <location>
        <begin position="31"/>
        <end position="91"/>
    </location>
</feature>
<feature type="DNA-binding region" description="H-T-H motif" evidence="4">
    <location>
        <begin position="54"/>
        <end position="73"/>
    </location>
</feature>
<organism evidence="7 8">
    <name type="scientific">Cryptosporangium phraense</name>
    <dbReference type="NCBI Taxonomy" id="2593070"/>
    <lineage>
        <taxon>Bacteria</taxon>
        <taxon>Bacillati</taxon>
        <taxon>Actinomycetota</taxon>
        <taxon>Actinomycetes</taxon>
        <taxon>Cryptosporangiales</taxon>
        <taxon>Cryptosporangiaceae</taxon>
        <taxon>Cryptosporangium</taxon>
    </lineage>
</organism>
<gene>
    <name evidence="7" type="ORF">FL583_20560</name>
</gene>
<dbReference type="GO" id="GO:0000976">
    <property type="term" value="F:transcription cis-regulatory region binding"/>
    <property type="evidence" value="ECO:0007669"/>
    <property type="project" value="TreeGrafter"/>
</dbReference>
<evidence type="ECO:0000313" key="7">
    <source>
        <dbReference type="EMBL" id="TQS43238.1"/>
    </source>
</evidence>
<accession>A0A545APJ0</accession>
<evidence type="ECO:0000313" key="8">
    <source>
        <dbReference type="Proteomes" id="UP000317982"/>
    </source>
</evidence>
<dbReference type="AlphaFoldDB" id="A0A545APJ0"/>
<protein>
    <submittedName>
        <fullName evidence="7">TetR/AcrR family transcriptional regulator</fullName>
    </submittedName>
</protein>
<keyword evidence="3" id="KW-0804">Transcription</keyword>
<dbReference type="PANTHER" id="PTHR30055:SF234">
    <property type="entry name" value="HTH-TYPE TRANSCRIPTIONAL REGULATOR BETI"/>
    <property type="match status" value="1"/>
</dbReference>
<evidence type="ECO:0000259" key="6">
    <source>
        <dbReference type="PROSITE" id="PS50977"/>
    </source>
</evidence>
<sequence>MGQAEPQGRQGLRAGRGEERDVARTAGSTAEGTRQRILDAATELFEQRGFAGTSIRDLAVRVGMTKAALYYHFPSKEEVLEALIRPFLDDMDRIIAATAAGQWSRAELVKRLITQMNDRGEFLTAVLSDPSVKHAMFERLGMANRVASLLRVLAGSDDPVALLRSRCAMGALMSGLIGHDEHDPPAGLRRLSSTEQNVICHAVLAVLNSDVDEPAAV</sequence>
<dbReference type="PROSITE" id="PS50977">
    <property type="entry name" value="HTH_TETR_2"/>
    <property type="match status" value="1"/>
</dbReference>
<dbReference type="InterPro" id="IPR050109">
    <property type="entry name" value="HTH-type_TetR-like_transc_reg"/>
</dbReference>
<dbReference type="OrthoDB" id="3766519at2"/>
<evidence type="ECO:0000256" key="2">
    <source>
        <dbReference type="ARBA" id="ARBA00023125"/>
    </source>
</evidence>
<evidence type="ECO:0000256" key="1">
    <source>
        <dbReference type="ARBA" id="ARBA00023015"/>
    </source>
</evidence>
<dbReference type="SUPFAM" id="SSF46689">
    <property type="entry name" value="Homeodomain-like"/>
    <property type="match status" value="1"/>
</dbReference>
<dbReference type="GO" id="GO:0003700">
    <property type="term" value="F:DNA-binding transcription factor activity"/>
    <property type="evidence" value="ECO:0007669"/>
    <property type="project" value="TreeGrafter"/>
</dbReference>
<proteinExistence type="predicted"/>